<evidence type="ECO:0000256" key="5">
    <source>
        <dbReference type="ARBA" id="ARBA00039112"/>
    </source>
</evidence>
<evidence type="ECO:0000256" key="6">
    <source>
        <dbReference type="ARBA" id="ARBA00039449"/>
    </source>
</evidence>
<comment type="caution">
    <text evidence="11">The sequence shown here is derived from an EMBL/GenBank/DDBJ whole genome shotgun (WGS) entry which is preliminary data.</text>
</comment>
<keyword evidence="4" id="KW-0949">S-adenosyl-L-methionine</keyword>
<keyword evidence="12" id="KW-1185">Reference proteome</keyword>
<evidence type="ECO:0000256" key="3">
    <source>
        <dbReference type="ARBA" id="ARBA00022679"/>
    </source>
</evidence>
<dbReference type="OrthoDB" id="1298661at2759"/>
<dbReference type="EC" id="2.1.1.244" evidence="5"/>
<keyword evidence="3" id="KW-0808">Transferase</keyword>
<evidence type="ECO:0000256" key="10">
    <source>
        <dbReference type="ARBA" id="ARBA00048167"/>
    </source>
</evidence>
<proteinExistence type="inferred from homology"/>
<protein>
    <recommendedName>
        <fullName evidence="6">Alpha N-terminal protein methyltransferase 1</fullName>
        <ecNumber evidence="5">2.1.1.244</ecNumber>
    </recommendedName>
    <alternativeName>
        <fullName evidence="7">X-Pro-Lys N-terminal protein methyltransferase 1</fullName>
    </alternativeName>
</protein>
<evidence type="ECO:0000256" key="8">
    <source>
        <dbReference type="ARBA" id="ARBA00047306"/>
    </source>
</evidence>
<dbReference type="PANTHER" id="PTHR12753">
    <property type="entry name" value="AD-003 - RELATED"/>
    <property type="match status" value="1"/>
</dbReference>
<dbReference type="Proteomes" id="UP000751190">
    <property type="component" value="Unassembled WGS sequence"/>
</dbReference>
<evidence type="ECO:0000256" key="7">
    <source>
        <dbReference type="ARBA" id="ARBA00043129"/>
    </source>
</evidence>
<dbReference type="GO" id="GO:0071885">
    <property type="term" value="F:N-terminal protein N-methyltransferase activity"/>
    <property type="evidence" value="ECO:0007669"/>
    <property type="project" value="UniProtKB-EC"/>
</dbReference>
<gene>
    <name evidence="11" type="ORF">KFE25_014395</name>
</gene>
<dbReference type="Gene3D" id="3.40.50.150">
    <property type="entry name" value="Vaccinia Virus protein VP39"/>
    <property type="match status" value="1"/>
</dbReference>
<dbReference type="Pfam" id="PF05891">
    <property type="entry name" value="Methyltransf_PK"/>
    <property type="match status" value="1"/>
</dbReference>
<dbReference type="InterPro" id="IPR008576">
    <property type="entry name" value="MeTrfase_NTM1"/>
</dbReference>
<evidence type="ECO:0000256" key="9">
    <source>
        <dbReference type="ARBA" id="ARBA00047885"/>
    </source>
</evidence>
<dbReference type="InterPro" id="IPR029063">
    <property type="entry name" value="SAM-dependent_MTases_sf"/>
</dbReference>
<evidence type="ECO:0000256" key="4">
    <source>
        <dbReference type="ARBA" id="ARBA00022691"/>
    </source>
</evidence>
<organism evidence="11 12">
    <name type="scientific">Diacronema lutheri</name>
    <name type="common">Unicellular marine alga</name>
    <name type="synonym">Monochrysis lutheri</name>
    <dbReference type="NCBI Taxonomy" id="2081491"/>
    <lineage>
        <taxon>Eukaryota</taxon>
        <taxon>Haptista</taxon>
        <taxon>Haptophyta</taxon>
        <taxon>Pavlovophyceae</taxon>
        <taxon>Pavlovales</taxon>
        <taxon>Pavlovaceae</taxon>
        <taxon>Diacronema</taxon>
    </lineage>
</organism>
<comment type="catalytic activity">
    <reaction evidence="10">
        <text>N-terminal L-alanyl-L-prolyl-L-lysyl-[protein] + 3 S-adenosyl-L-methionine = N-terminal N,N,N-trimethyl-L-alanyl-L-prolyl-L-lysyl-[protein] + 3 S-adenosyl-L-homocysteine + 3 H(+)</text>
        <dbReference type="Rhea" id="RHEA:54712"/>
        <dbReference type="Rhea" id="RHEA-COMP:13785"/>
        <dbReference type="Rhea" id="RHEA-COMP:13971"/>
        <dbReference type="ChEBI" id="CHEBI:15378"/>
        <dbReference type="ChEBI" id="CHEBI:57856"/>
        <dbReference type="ChEBI" id="CHEBI:59789"/>
        <dbReference type="ChEBI" id="CHEBI:138057"/>
        <dbReference type="ChEBI" id="CHEBI:138315"/>
        <dbReference type="EC" id="2.1.1.244"/>
    </reaction>
</comment>
<accession>A0A8J6C2I6</accession>
<evidence type="ECO:0000313" key="11">
    <source>
        <dbReference type="EMBL" id="KAG8459832.1"/>
    </source>
</evidence>
<comment type="catalytic activity">
    <reaction evidence="8">
        <text>N-terminal L-seryl-L-prolyl-L-lysyl-[protein] + 3 S-adenosyl-L-methionine = N-terminal N,N,N-trimethyl-L-seryl-L-prolyl-L-lysyl-[protein] + 3 S-adenosyl-L-homocysteine + 3 H(+)</text>
        <dbReference type="Rhea" id="RHEA:54724"/>
        <dbReference type="Rhea" id="RHEA-COMP:13789"/>
        <dbReference type="Rhea" id="RHEA-COMP:13973"/>
        <dbReference type="ChEBI" id="CHEBI:15378"/>
        <dbReference type="ChEBI" id="CHEBI:57856"/>
        <dbReference type="ChEBI" id="CHEBI:59789"/>
        <dbReference type="ChEBI" id="CHEBI:138061"/>
        <dbReference type="ChEBI" id="CHEBI:138317"/>
        <dbReference type="EC" id="2.1.1.244"/>
    </reaction>
</comment>
<dbReference type="PANTHER" id="PTHR12753:SF0">
    <property type="entry name" value="ALPHA N-TERMINAL PROTEIN METHYLTRANSFERASE 1"/>
    <property type="match status" value="1"/>
</dbReference>
<evidence type="ECO:0000256" key="1">
    <source>
        <dbReference type="ARBA" id="ARBA00009059"/>
    </source>
</evidence>
<dbReference type="AlphaFoldDB" id="A0A8J6C2I6"/>
<dbReference type="EMBL" id="JAGTXO010000037">
    <property type="protein sequence ID" value="KAG8459832.1"/>
    <property type="molecule type" value="Genomic_DNA"/>
</dbReference>
<dbReference type="GO" id="GO:0005737">
    <property type="term" value="C:cytoplasm"/>
    <property type="evidence" value="ECO:0007669"/>
    <property type="project" value="TreeGrafter"/>
</dbReference>
<comment type="similarity">
    <text evidence="1">Belongs to the methyltransferase superfamily. NTM1 family.</text>
</comment>
<comment type="catalytic activity">
    <reaction evidence="9">
        <text>N-terminal L-prolyl-L-prolyl-L-lysyl-[protein] + 2 S-adenosyl-L-methionine = N-terminal N,N-dimethyl-L-prolyl-L-prolyl-L-lysyl-[protein] + 2 S-adenosyl-L-homocysteine + 2 H(+)</text>
        <dbReference type="Rhea" id="RHEA:54736"/>
        <dbReference type="Rhea" id="RHEA-COMP:13787"/>
        <dbReference type="Rhea" id="RHEA-COMP:13974"/>
        <dbReference type="ChEBI" id="CHEBI:15378"/>
        <dbReference type="ChEBI" id="CHEBI:57856"/>
        <dbReference type="ChEBI" id="CHEBI:59789"/>
        <dbReference type="ChEBI" id="CHEBI:138059"/>
        <dbReference type="ChEBI" id="CHEBI:138318"/>
        <dbReference type="EC" id="2.1.1.244"/>
    </reaction>
</comment>
<sequence>MEVAAAEQLVSSNRAVLALILAMKEMPLRDGVRHSLFPALAAAGWRIDDAIEAIWRGEPVPPGDARGAARDENSAHVVAALSTMAREAALPPPANEDEVEFSFVRNPLGRPGAGAGAGAHSGPGAHGGIDYAFSKRFWTDKPPTVSAMLGGLDQTHEPDVASSLRFLARLGFADDVAAPADARGARARALDCGAGIGRVARHVLLRRFDVVDLLEQDGRFLAHARAELPAKRIGQCICAPLQSAQLALGEADGGGAGYQLVWVQWVLNYLTDDDLVAFLRRAAAALAPAIVGRGALIVVKETHVRHGTAQWVDEEDASLCRSQEQFEALFARAGLEVRAHELEHGMPAAMLPVRMWALAPCASGEVEQRAQAE</sequence>
<reference evidence="11" key="1">
    <citation type="submission" date="2021-05" db="EMBL/GenBank/DDBJ databases">
        <title>The genome of the haptophyte Pavlova lutheri (Diacronema luteri, Pavlovales) - a model for lipid biosynthesis in eukaryotic algae.</title>
        <authorList>
            <person name="Hulatt C.J."/>
            <person name="Posewitz M.C."/>
        </authorList>
    </citation>
    <scope>NUCLEOTIDE SEQUENCE</scope>
    <source>
        <strain evidence="11">NIVA-4/92</strain>
    </source>
</reference>
<evidence type="ECO:0000313" key="12">
    <source>
        <dbReference type="Proteomes" id="UP000751190"/>
    </source>
</evidence>
<dbReference type="GO" id="GO:0032259">
    <property type="term" value="P:methylation"/>
    <property type="evidence" value="ECO:0007669"/>
    <property type="project" value="UniProtKB-KW"/>
</dbReference>
<keyword evidence="2" id="KW-0489">Methyltransferase</keyword>
<name>A0A8J6C2I6_DIALT</name>
<dbReference type="SUPFAM" id="SSF53335">
    <property type="entry name" value="S-adenosyl-L-methionine-dependent methyltransferases"/>
    <property type="match status" value="1"/>
</dbReference>
<evidence type="ECO:0000256" key="2">
    <source>
        <dbReference type="ARBA" id="ARBA00022603"/>
    </source>
</evidence>